<reference evidence="1" key="1">
    <citation type="submission" date="2022-04" db="EMBL/GenBank/DDBJ databases">
        <title>Jade perch genome.</title>
        <authorList>
            <person name="Chao B."/>
        </authorList>
    </citation>
    <scope>NUCLEOTIDE SEQUENCE</scope>
    <source>
        <strain evidence="1">CB-2022</strain>
    </source>
</reference>
<gene>
    <name evidence="1" type="ORF">L3Q82_004109</name>
</gene>
<sequence>MSHQGGGPGKTQDTLERTMSLGWPGKASRGPPGRAGGSVWEMDSADANTIKTALDTQAYRLKHHDAQLSNIAAGVKQLTDSQADLQASVATKVNQLTDQMQSLTSRLEGFIAAFAISAGRSGSTSFTGYCCCCASSAASSGAIFLACLLRSGPPGLTTEVFRRVRRLPHGKASSALLKIQQGCRRVVDYVLEFRTLAADSGWNETSIHQCIHWPRGGSKRLSGSVGHPKGLRKPSRNSLSHRQSPP</sequence>
<dbReference type="EMBL" id="CM041532">
    <property type="protein sequence ID" value="KAI3375828.1"/>
    <property type="molecule type" value="Genomic_DNA"/>
</dbReference>
<accession>A0ACB8X6T6</accession>
<organism evidence="1 2">
    <name type="scientific">Scortum barcoo</name>
    <name type="common">barcoo grunter</name>
    <dbReference type="NCBI Taxonomy" id="214431"/>
    <lineage>
        <taxon>Eukaryota</taxon>
        <taxon>Metazoa</taxon>
        <taxon>Chordata</taxon>
        <taxon>Craniata</taxon>
        <taxon>Vertebrata</taxon>
        <taxon>Euteleostomi</taxon>
        <taxon>Actinopterygii</taxon>
        <taxon>Neopterygii</taxon>
        <taxon>Teleostei</taxon>
        <taxon>Neoteleostei</taxon>
        <taxon>Acanthomorphata</taxon>
        <taxon>Eupercaria</taxon>
        <taxon>Centrarchiformes</taxon>
        <taxon>Terapontoidei</taxon>
        <taxon>Terapontidae</taxon>
        <taxon>Scortum</taxon>
    </lineage>
</organism>
<protein>
    <submittedName>
        <fullName evidence="1">Uncharacterized protein</fullName>
    </submittedName>
</protein>
<evidence type="ECO:0000313" key="1">
    <source>
        <dbReference type="EMBL" id="KAI3375828.1"/>
    </source>
</evidence>
<evidence type="ECO:0000313" key="2">
    <source>
        <dbReference type="Proteomes" id="UP000831701"/>
    </source>
</evidence>
<dbReference type="Proteomes" id="UP000831701">
    <property type="component" value="Chromosome 2"/>
</dbReference>
<comment type="caution">
    <text evidence="1">The sequence shown here is derived from an EMBL/GenBank/DDBJ whole genome shotgun (WGS) entry which is preliminary data.</text>
</comment>
<name>A0ACB8X6T6_9TELE</name>
<keyword evidence="2" id="KW-1185">Reference proteome</keyword>
<proteinExistence type="predicted"/>